<comment type="caution">
    <text evidence="4">The sequence shown here is derived from an EMBL/GenBank/DDBJ whole genome shotgun (WGS) entry which is preliminary data.</text>
</comment>
<accession>A0A1X1ZAT7</accession>
<dbReference type="Pfam" id="PF01557">
    <property type="entry name" value="FAA_hydrolase"/>
    <property type="match status" value="1"/>
</dbReference>
<evidence type="ECO:0000256" key="1">
    <source>
        <dbReference type="ARBA" id="ARBA00010211"/>
    </source>
</evidence>
<dbReference type="OrthoDB" id="9805307at2"/>
<dbReference type="PANTHER" id="PTHR42796:SF4">
    <property type="entry name" value="FUMARYLACETOACETATE HYDROLASE DOMAIN-CONTAINING PROTEIN 2A"/>
    <property type="match status" value="1"/>
</dbReference>
<proteinExistence type="inferred from homology"/>
<gene>
    <name evidence="4" type="ORF">AWC19_15070</name>
</gene>
<protein>
    <submittedName>
        <fullName evidence="4">Fumarylacetoacetate hydrolase</fullName>
    </submittedName>
</protein>
<dbReference type="AlphaFoldDB" id="A0A1X1ZAT7"/>
<dbReference type="Proteomes" id="UP000193529">
    <property type="component" value="Unassembled WGS sequence"/>
</dbReference>
<sequence length="329" mass="35211">MRLVRAHGGATGLILEADGRLEVLDIAAAGETLRAAKPHIADGVQALFDDKRQSWLPMIERWTEARETLRLLAEHAFGCWDSSTHDLPLTPLNELELEPPLPDPGSRIFAMGGNFPAHASKMSGVLNLPESVTNSAAHDAPPWGFYVIPGTVVGPKHTIVPPPGTKYLDYEAEVAVVLGGDAHDELSARFWGYTAWNDFSIRDTALGAAQTDHGPLTWSLTKNFRTGNSCGPWMVVNYPPVDNLSITCHVNDELRQSGSTAQMAHSFGRIASYISEFVPLSAGDMILSGTPAGTAIEGGVNGAFLQAGDHVDVRIDGVDTLRNVIGAGD</sequence>
<dbReference type="InterPro" id="IPR036663">
    <property type="entry name" value="Fumarylacetoacetase_C_sf"/>
</dbReference>
<keyword evidence="2" id="KW-0479">Metal-binding</keyword>
<dbReference type="GO" id="GO:0016787">
    <property type="term" value="F:hydrolase activity"/>
    <property type="evidence" value="ECO:0007669"/>
    <property type="project" value="UniProtKB-KW"/>
</dbReference>
<feature type="domain" description="Fumarylacetoacetase-like C-terminal" evidence="3">
    <location>
        <begin position="108"/>
        <end position="325"/>
    </location>
</feature>
<evidence type="ECO:0000259" key="3">
    <source>
        <dbReference type="Pfam" id="PF01557"/>
    </source>
</evidence>
<evidence type="ECO:0000313" key="4">
    <source>
        <dbReference type="EMBL" id="ORW20416.1"/>
    </source>
</evidence>
<dbReference type="RefSeq" id="WP_085079806.1">
    <property type="nucleotide sequence ID" value="NZ_LQPJ01000124.1"/>
</dbReference>
<dbReference type="STRING" id="153971.AWC19_15070"/>
<evidence type="ECO:0000313" key="5">
    <source>
        <dbReference type="Proteomes" id="UP000193529"/>
    </source>
</evidence>
<dbReference type="InterPro" id="IPR051121">
    <property type="entry name" value="FAH"/>
</dbReference>
<name>A0A1X1ZAT7_9MYCO</name>
<dbReference type="GO" id="GO:0046872">
    <property type="term" value="F:metal ion binding"/>
    <property type="evidence" value="ECO:0007669"/>
    <property type="project" value="UniProtKB-KW"/>
</dbReference>
<dbReference type="EMBL" id="LQPJ01000124">
    <property type="protein sequence ID" value="ORW20416.1"/>
    <property type="molecule type" value="Genomic_DNA"/>
</dbReference>
<dbReference type="SUPFAM" id="SSF56529">
    <property type="entry name" value="FAH"/>
    <property type="match status" value="1"/>
</dbReference>
<keyword evidence="5" id="KW-1185">Reference proteome</keyword>
<dbReference type="GO" id="GO:0044281">
    <property type="term" value="P:small molecule metabolic process"/>
    <property type="evidence" value="ECO:0007669"/>
    <property type="project" value="UniProtKB-ARBA"/>
</dbReference>
<evidence type="ECO:0000256" key="2">
    <source>
        <dbReference type="ARBA" id="ARBA00022723"/>
    </source>
</evidence>
<dbReference type="Gene3D" id="3.90.850.10">
    <property type="entry name" value="Fumarylacetoacetase-like, C-terminal domain"/>
    <property type="match status" value="1"/>
</dbReference>
<dbReference type="PANTHER" id="PTHR42796">
    <property type="entry name" value="FUMARYLACETOACETATE HYDROLASE DOMAIN-CONTAINING PROTEIN 2A-RELATED"/>
    <property type="match status" value="1"/>
</dbReference>
<dbReference type="InterPro" id="IPR011234">
    <property type="entry name" value="Fumarylacetoacetase-like_C"/>
</dbReference>
<comment type="similarity">
    <text evidence="1">Belongs to the FAH family.</text>
</comment>
<organism evidence="4 5">
    <name type="scientific">Mycobacterium palustre</name>
    <dbReference type="NCBI Taxonomy" id="153971"/>
    <lineage>
        <taxon>Bacteria</taxon>
        <taxon>Bacillati</taxon>
        <taxon>Actinomycetota</taxon>
        <taxon>Actinomycetes</taxon>
        <taxon>Mycobacteriales</taxon>
        <taxon>Mycobacteriaceae</taxon>
        <taxon>Mycobacterium</taxon>
        <taxon>Mycobacterium simiae complex</taxon>
    </lineage>
</organism>
<reference evidence="4 5" key="1">
    <citation type="submission" date="2016-01" db="EMBL/GenBank/DDBJ databases">
        <title>The new phylogeny of the genus Mycobacterium.</title>
        <authorList>
            <person name="Tarcisio F."/>
            <person name="Conor M."/>
            <person name="Antonella G."/>
            <person name="Elisabetta G."/>
            <person name="Giulia F.S."/>
            <person name="Sara T."/>
            <person name="Anna F."/>
            <person name="Clotilde B."/>
            <person name="Roberto B."/>
            <person name="Veronica D.S."/>
            <person name="Fabio R."/>
            <person name="Monica P."/>
            <person name="Olivier J."/>
            <person name="Enrico T."/>
            <person name="Nicola S."/>
        </authorList>
    </citation>
    <scope>NUCLEOTIDE SEQUENCE [LARGE SCALE GENOMIC DNA]</scope>
    <source>
        <strain evidence="4 5">DSM 44572</strain>
    </source>
</reference>
<keyword evidence="4" id="KW-0378">Hydrolase</keyword>